<evidence type="ECO:0000313" key="2">
    <source>
        <dbReference type="EMBL" id="KAF4729755.1"/>
    </source>
</evidence>
<dbReference type="Proteomes" id="UP000553632">
    <property type="component" value="Unassembled WGS sequence"/>
</dbReference>
<feature type="region of interest" description="Disordered" evidence="1">
    <location>
        <begin position="45"/>
        <end position="74"/>
    </location>
</feature>
<proteinExistence type="predicted"/>
<organism evidence="2 3">
    <name type="scientific">Perkinsus olseni</name>
    <name type="common">Perkinsus atlanticus</name>
    <dbReference type="NCBI Taxonomy" id="32597"/>
    <lineage>
        <taxon>Eukaryota</taxon>
        <taxon>Sar</taxon>
        <taxon>Alveolata</taxon>
        <taxon>Perkinsozoa</taxon>
        <taxon>Perkinsea</taxon>
        <taxon>Perkinsida</taxon>
        <taxon>Perkinsidae</taxon>
        <taxon>Perkinsus</taxon>
    </lineage>
</organism>
<name>A0A7J6SAS1_PEROL</name>
<evidence type="ECO:0000256" key="1">
    <source>
        <dbReference type="SAM" id="MobiDB-lite"/>
    </source>
</evidence>
<protein>
    <submittedName>
        <fullName evidence="2">Uncharacterized protein</fullName>
    </submittedName>
</protein>
<sequence>MVARGSGLPLEASEVYWCPPKVFREGEGDDCPVISTRRRTAAMKARKLGSPSSGSPALHGQGTWIESDLSPMDF</sequence>
<dbReference type="AlphaFoldDB" id="A0A7J6SAS1"/>
<dbReference type="EMBL" id="JABANO010019712">
    <property type="protein sequence ID" value="KAF4729755.1"/>
    <property type="molecule type" value="Genomic_DNA"/>
</dbReference>
<gene>
    <name evidence="2" type="ORF">FOZ63_004368</name>
</gene>
<reference evidence="2 3" key="1">
    <citation type="submission" date="2020-04" db="EMBL/GenBank/DDBJ databases">
        <title>Perkinsus olseni comparative genomics.</title>
        <authorList>
            <person name="Bogema D.R."/>
        </authorList>
    </citation>
    <scope>NUCLEOTIDE SEQUENCE [LARGE SCALE GENOMIC DNA]</scope>
    <source>
        <strain evidence="2 3">ATCC PRA-207</strain>
    </source>
</reference>
<comment type="caution">
    <text evidence="2">The sequence shown here is derived from an EMBL/GenBank/DDBJ whole genome shotgun (WGS) entry which is preliminary data.</text>
</comment>
<keyword evidence="3" id="KW-1185">Reference proteome</keyword>
<accession>A0A7J6SAS1</accession>
<evidence type="ECO:0000313" key="3">
    <source>
        <dbReference type="Proteomes" id="UP000553632"/>
    </source>
</evidence>